<dbReference type="RefSeq" id="WP_215233313.1">
    <property type="nucleotide sequence ID" value="NZ_CAJRAU010000002.1"/>
</dbReference>
<dbReference type="InterPro" id="IPR011639">
    <property type="entry name" value="MethylTrfase_TaqI-like_dom"/>
</dbReference>
<dbReference type="SUPFAM" id="SSF53335">
    <property type="entry name" value="S-adenosyl-L-methionine-dependent methyltransferases"/>
    <property type="match status" value="1"/>
</dbReference>
<feature type="domain" description="Type II methyltransferase M.TaqI-like" evidence="6">
    <location>
        <begin position="114"/>
        <end position="218"/>
    </location>
</feature>
<evidence type="ECO:0000256" key="4">
    <source>
        <dbReference type="ARBA" id="ARBA00022691"/>
    </source>
</evidence>
<dbReference type="EMBL" id="CAJRAU010000002">
    <property type="protein sequence ID" value="CAG5069230.1"/>
    <property type="molecule type" value="Genomic_DNA"/>
</dbReference>
<evidence type="ECO:0000256" key="2">
    <source>
        <dbReference type="ARBA" id="ARBA00022603"/>
    </source>
</evidence>
<dbReference type="GO" id="GO:0102559">
    <property type="term" value="F:peptide chain release factor N(5)-glutamine methyltransferase activity"/>
    <property type="evidence" value="ECO:0007669"/>
    <property type="project" value="UniProtKB-EC"/>
</dbReference>
<dbReference type="InterPro" id="IPR029063">
    <property type="entry name" value="SAM-dependent_MTases_sf"/>
</dbReference>
<keyword evidence="8" id="KW-1185">Reference proteome</keyword>
<comment type="catalytic activity">
    <reaction evidence="5">
        <text>a 2'-deoxyadenosine in DNA + S-adenosyl-L-methionine = an N(6)-methyl-2'-deoxyadenosine in DNA + S-adenosyl-L-homocysteine + H(+)</text>
        <dbReference type="Rhea" id="RHEA:15197"/>
        <dbReference type="Rhea" id="RHEA-COMP:12418"/>
        <dbReference type="Rhea" id="RHEA-COMP:12419"/>
        <dbReference type="ChEBI" id="CHEBI:15378"/>
        <dbReference type="ChEBI" id="CHEBI:57856"/>
        <dbReference type="ChEBI" id="CHEBI:59789"/>
        <dbReference type="ChEBI" id="CHEBI:90615"/>
        <dbReference type="ChEBI" id="CHEBI:90616"/>
        <dbReference type="EC" id="2.1.1.72"/>
    </reaction>
</comment>
<keyword evidence="2 7" id="KW-0489">Methyltransferase</keyword>
<evidence type="ECO:0000313" key="8">
    <source>
        <dbReference type="Proteomes" id="UP000679725"/>
    </source>
</evidence>
<dbReference type="Gene3D" id="3.40.50.150">
    <property type="entry name" value="Vaccinia Virus protein VP39"/>
    <property type="match status" value="1"/>
</dbReference>
<evidence type="ECO:0000256" key="5">
    <source>
        <dbReference type="ARBA" id="ARBA00047942"/>
    </source>
</evidence>
<proteinExistence type="predicted"/>
<protein>
    <recommendedName>
        <fullName evidence="1">site-specific DNA-methyltransferase (adenine-specific)</fullName>
        <ecNumber evidence="1">2.1.1.72</ecNumber>
    </recommendedName>
</protein>
<evidence type="ECO:0000313" key="7">
    <source>
        <dbReference type="EMBL" id="CAG5069230.1"/>
    </source>
</evidence>
<dbReference type="PROSITE" id="PS00092">
    <property type="entry name" value="N6_MTASE"/>
    <property type="match status" value="1"/>
</dbReference>
<dbReference type="Proteomes" id="UP000679725">
    <property type="component" value="Unassembled WGS sequence"/>
</dbReference>
<dbReference type="InterPro" id="IPR050953">
    <property type="entry name" value="N4_N6_ade-DNA_methylase"/>
</dbReference>
<dbReference type="InterPro" id="IPR002052">
    <property type="entry name" value="DNA_methylase_N6_adenine_CS"/>
</dbReference>
<keyword evidence="3 7" id="KW-0808">Transferase</keyword>
<sequence>MASQTRSYEKKKLLGQIYTPLHIVEKILRLCGFYNTDFSNKKILDPACGDGRFLVPVVEFLIKNVPPAQLPGLLQNVHGWDIDPLAIAKCRANLDQLVAPLGLTVKWKLRKCDALFQRNNATKFDLIIGNPPYIRIQHLPEKQRQFIRQEYTFCRSGSTDAYVAFFELASVLLTKNGVCGFITPNSFFISETGKLLRSYFEQNQNLRHITNYGKIPVFENASTYSAVTVFGNKKELHFTFEQCIDKQFNCQSRDFYFTELSSPWKLSVPESQLIEGTRLGDICRISVGITTLADRYYLFQILEESDGICFAKNKNGDLVYLETGLLKPVIKGSKLKSPADPVAEYILFPYQKSEAGKHQIIPEKELEHRYPKTYSYFLKVKPALDRRDNGKVNPVAWYAFGRSQGLDSSFGKKIIFSPMNREPNFVLYENPEVTVYSGYFIKYDGDISALLEQLNSARMADFISVAGRDFQGGYKGYNKKVIENYIITNIPEATPQLITDKPLS</sequence>
<dbReference type="PRINTS" id="PR00507">
    <property type="entry name" value="N12N6MTFRASE"/>
</dbReference>
<reference evidence="7 8" key="1">
    <citation type="submission" date="2021-04" db="EMBL/GenBank/DDBJ databases">
        <authorList>
            <person name="Rodrigo-Torres L."/>
            <person name="Arahal R. D."/>
            <person name="Lucena T."/>
        </authorList>
    </citation>
    <scope>NUCLEOTIDE SEQUENCE [LARGE SCALE GENOMIC DNA]</scope>
    <source>
        <strain evidence="7 8">CECT 9623</strain>
    </source>
</reference>
<dbReference type="PANTHER" id="PTHR33841:SF1">
    <property type="entry name" value="DNA METHYLTRANSFERASE A"/>
    <property type="match status" value="1"/>
</dbReference>
<comment type="caution">
    <text evidence="7">The sequence shown here is derived from an EMBL/GenBank/DDBJ whole genome shotgun (WGS) entry which is preliminary data.</text>
</comment>
<evidence type="ECO:0000256" key="3">
    <source>
        <dbReference type="ARBA" id="ARBA00022679"/>
    </source>
</evidence>
<name>A0ABM8UP67_9BACT</name>
<evidence type="ECO:0000256" key="1">
    <source>
        <dbReference type="ARBA" id="ARBA00011900"/>
    </source>
</evidence>
<dbReference type="GO" id="GO:0032259">
    <property type="term" value="P:methylation"/>
    <property type="evidence" value="ECO:0007669"/>
    <property type="project" value="UniProtKB-KW"/>
</dbReference>
<dbReference type="PANTHER" id="PTHR33841">
    <property type="entry name" value="DNA METHYLTRANSFERASE YEEA-RELATED"/>
    <property type="match status" value="1"/>
</dbReference>
<organism evidence="7 8">
    <name type="scientific">Dyadobacter linearis</name>
    <dbReference type="NCBI Taxonomy" id="2823330"/>
    <lineage>
        <taxon>Bacteria</taxon>
        <taxon>Pseudomonadati</taxon>
        <taxon>Bacteroidota</taxon>
        <taxon>Cytophagia</taxon>
        <taxon>Cytophagales</taxon>
        <taxon>Spirosomataceae</taxon>
        <taxon>Dyadobacter</taxon>
    </lineage>
</organism>
<evidence type="ECO:0000259" key="6">
    <source>
        <dbReference type="Pfam" id="PF07669"/>
    </source>
</evidence>
<accession>A0ABM8UP67</accession>
<dbReference type="Pfam" id="PF07669">
    <property type="entry name" value="Eco57I"/>
    <property type="match status" value="1"/>
</dbReference>
<gene>
    <name evidence="7" type="primary">prmC_1</name>
    <name evidence="7" type="ORF">DYBT9623_01966</name>
</gene>
<dbReference type="EC" id="2.1.1.72" evidence="1"/>
<dbReference type="CDD" id="cd02440">
    <property type="entry name" value="AdoMet_MTases"/>
    <property type="match status" value="1"/>
</dbReference>
<keyword evidence="4" id="KW-0949">S-adenosyl-L-methionine</keyword>